<dbReference type="EMBL" id="JAIXMP010000004">
    <property type="protein sequence ID" value="KAI9274496.1"/>
    <property type="molecule type" value="Genomic_DNA"/>
</dbReference>
<feature type="coiled-coil region" evidence="1">
    <location>
        <begin position="314"/>
        <end position="434"/>
    </location>
</feature>
<feature type="region of interest" description="Disordered" evidence="2">
    <location>
        <begin position="1177"/>
        <end position="1236"/>
    </location>
</feature>
<feature type="compositionally biased region" description="Polar residues" evidence="2">
    <location>
        <begin position="59"/>
        <end position="73"/>
    </location>
</feature>
<feature type="compositionally biased region" description="Polar residues" evidence="2">
    <location>
        <begin position="152"/>
        <end position="171"/>
    </location>
</feature>
<reference evidence="4" key="1">
    <citation type="journal article" date="2022" name="IScience">
        <title>Evolution of zygomycete secretomes and the origins of terrestrial fungal ecologies.</title>
        <authorList>
            <person name="Chang Y."/>
            <person name="Wang Y."/>
            <person name="Mondo S."/>
            <person name="Ahrendt S."/>
            <person name="Andreopoulos W."/>
            <person name="Barry K."/>
            <person name="Beard J."/>
            <person name="Benny G.L."/>
            <person name="Blankenship S."/>
            <person name="Bonito G."/>
            <person name="Cuomo C."/>
            <person name="Desiro A."/>
            <person name="Gervers K.A."/>
            <person name="Hundley H."/>
            <person name="Kuo A."/>
            <person name="LaButti K."/>
            <person name="Lang B.F."/>
            <person name="Lipzen A."/>
            <person name="O'Donnell K."/>
            <person name="Pangilinan J."/>
            <person name="Reynolds N."/>
            <person name="Sandor L."/>
            <person name="Smith M.E."/>
            <person name="Tsang A."/>
            <person name="Grigoriev I.V."/>
            <person name="Stajich J.E."/>
            <person name="Spatafora J.W."/>
        </authorList>
    </citation>
    <scope>NUCLEOTIDE SEQUENCE</scope>
    <source>
        <strain evidence="4">RSA 2281</strain>
    </source>
</reference>
<evidence type="ECO:0000313" key="4">
    <source>
        <dbReference type="EMBL" id="KAI9274496.1"/>
    </source>
</evidence>
<proteinExistence type="predicted"/>
<feature type="region of interest" description="Disordered" evidence="2">
    <location>
        <begin position="1103"/>
        <end position="1160"/>
    </location>
</feature>
<dbReference type="GO" id="GO:0000423">
    <property type="term" value="P:mitophagy"/>
    <property type="evidence" value="ECO:0007669"/>
    <property type="project" value="TreeGrafter"/>
</dbReference>
<dbReference type="GO" id="GO:0034272">
    <property type="term" value="C:phosphatidylinositol 3-kinase complex, class III, type II"/>
    <property type="evidence" value="ECO:0007669"/>
    <property type="project" value="TreeGrafter"/>
</dbReference>
<feature type="compositionally biased region" description="Polar residues" evidence="2">
    <location>
        <begin position="811"/>
        <end position="825"/>
    </location>
</feature>
<dbReference type="GO" id="GO:0034271">
    <property type="term" value="C:phosphatidylinositol 3-kinase complex, class III, type I"/>
    <property type="evidence" value="ECO:0007669"/>
    <property type="project" value="TreeGrafter"/>
</dbReference>
<evidence type="ECO:0000313" key="5">
    <source>
        <dbReference type="Proteomes" id="UP001209540"/>
    </source>
</evidence>
<evidence type="ECO:0000256" key="2">
    <source>
        <dbReference type="SAM" id="MobiDB-lite"/>
    </source>
</evidence>
<feature type="region of interest" description="Disordered" evidence="2">
    <location>
        <begin position="811"/>
        <end position="853"/>
    </location>
</feature>
<dbReference type="InterPro" id="IPR007243">
    <property type="entry name" value="Atg6/Beclin"/>
</dbReference>
<feature type="domain" description="PH" evidence="3">
    <location>
        <begin position="190"/>
        <end position="293"/>
    </location>
</feature>
<feature type="compositionally biased region" description="Polar residues" evidence="2">
    <location>
        <begin position="19"/>
        <end position="41"/>
    </location>
</feature>
<keyword evidence="5" id="KW-1185">Reference proteome</keyword>
<feature type="compositionally biased region" description="Low complexity" evidence="2">
    <location>
        <begin position="1126"/>
        <end position="1144"/>
    </location>
</feature>
<reference evidence="4" key="2">
    <citation type="submission" date="2023-02" db="EMBL/GenBank/DDBJ databases">
        <authorList>
            <consortium name="DOE Joint Genome Institute"/>
            <person name="Mondo S.J."/>
            <person name="Chang Y."/>
            <person name="Wang Y."/>
            <person name="Ahrendt S."/>
            <person name="Andreopoulos W."/>
            <person name="Barry K."/>
            <person name="Beard J."/>
            <person name="Benny G.L."/>
            <person name="Blankenship S."/>
            <person name="Bonito G."/>
            <person name="Cuomo C."/>
            <person name="Desiro A."/>
            <person name="Gervers K.A."/>
            <person name="Hundley H."/>
            <person name="Kuo A."/>
            <person name="LaButti K."/>
            <person name="Lang B.F."/>
            <person name="Lipzen A."/>
            <person name="O'Donnell K."/>
            <person name="Pangilinan J."/>
            <person name="Reynolds N."/>
            <person name="Sandor L."/>
            <person name="Smith M.W."/>
            <person name="Tsang A."/>
            <person name="Grigoriev I.V."/>
            <person name="Stajich J.E."/>
            <person name="Spatafora J.W."/>
        </authorList>
    </citation>
    <scope>NUCLEOTIDE SEQUENCE</scope>
    <source>
        <strain evidence="4">RSA 2281</strain>
    </source>
</reference>
<evidence type="ECO:0000259" key="3">
    <source>
        <dbReference type="PROSITE" id="PS50003"/>
    </source>
</evidence>
<dbReference type="GO" id="GO:0000045">
    <property type="term" value="P:autophagosome assembly"/>
    <property type="evidence" value="ECO:0007669"/>
    <property type="project" value="TreeGrafter"/>
</dbReference>
<keyword evidence="1" id="KW-0175">Coiled coil</keyword>
<dbReference type="GO" id="GO:0043548">
    <property type="term" value="F:phosphatidylinositol 3-kinase binding"/>
    <property type="evidence" value="ECO:0007669"/>
    <property type="project" value="TreeGrafter"/>
</dbReference>
<accession>A0AAD5KRM4</accession>
<evidence type="ECO:0000256" key="1">
    <source>
        <dbReference type="SAM" id="Coils"/>
    </source>
</evidence>
<feature type="compositionally biased region" description="Acidic residues" evidence="2">
    <location>
        <begin position="491"/>
        <end position="500"/>
    </location>
</feature>
<dbReference type="InterPro" id="IPR001849">
    <property type="entry name" value="PH_domain"/>
</dbReference>
<sequence>MYGNYSTSKDWRRSDPNIRPSSVAMSYSQSPTSPSKTNGSTEDFKLSRRPVPVGKSVAALQQQHQWLMQKSNEGPSPSGSVRSVQSSVRSSHSNASLQSNGNGVPDRSSSPLILQRFATGAHQQQQQNESDDEQNSDEQQPQQKQLLDETGTIRSTSDQMSILSSASTIKSPQAPPRRRLSTGGSSQEGRVAHEGWVYRKNSLMQWKQVYAVAKHGNSIKPGGLYLYKDDKFSSHIQTFDMSEVVEVEPRAQEYRAGIKWEFRILVKRDDVIIATDDIATRKVWIDALTSIMGKVSIASHSELQSRVVSADQVNRELQSAVDGLQSENEHLREQLNAIQKEVQRRQGEHSVREKELEHDLDDIQQAMDTRCELLEGELSVWRSKANGLEKELQQTKKHHQEKIKEQQKVYQEAVAQHKMEVAEWRARVDVLEKQGKQQQQTYYDYHNLATANNISSSSNKRRPSTRSSKSNHYNKRRHHHRRRDDYTSSSSDEEEEDDDQQQSSSIKETIADVRYNLQALGEQLKNESGPLVQSHIVDIKAGVTKLNDTLDEARKGWTDLQVDIMQFFEENTKDTEKGQDGSLKELNAQVNALRQELNGDEEGQSDEGEDGNKKITFGGKFDVMMQMVEMVQLSQNRLMSCYLEQAEDENKGIHIDKARMEAVQTMLEELQERLLANNQQQQFNTMSQQQLEGKRNSQEQLQKAIVTQLQSIMQNQQDQQATEIISKFDEYMALQQQSIIDTIQKNTNEIHTQDREEHEKNLKVLGQLLQHVISQIEASSIPDLPALSEQLEQTVDRLSIMADRLSKKTTASSSFNNTVATSHGGHQQDMDHEDEHGNNVSLQNGAAIGGDDHTQDQQTLQEIQELIDNTQSFMKRTLIVLERYDNQAVEETVRRAVKSAFNTYFDVHWEQQKKSDDKDEKLMKRYEENARSHFDKSMSNMRGHLEEYTGVLYRMIEDLVLRAVEHLDQGGNVNSNNNNNVSTSDGNGVNADPKDNQRTQKTDYLIELHTKLSTTKDRLETEIERLQEEQQSLEAQVGGLKKTRKDLEKELEEKRMSLHAVKVEHETLLQNNLIQPATAALARELEPLVHQITRLKQLASFQQGSEDDASQSSSSGGYVDLGHLSQQQQQQQQQASQQTYHQPQYTNKTPSPPEHSNDYRGAATTTSALHAPRKFMNERRSSFDNSSSTSVGTGWKTSSTSSSQQQQTSTSSSSHVLNGGRTRATSPLGVFLGRKS</sequence>
<feature type="compositionally biased region" description="Low complexity" evidence="2">
    <location>
        <begin position="970"/>
        <end position="990"/>
    </location>
</feature>
<feature type="compositionally biased region" description="Basic and acidic residues" evidence="2">
    <location>
        <begin position="826"/>
        <end position="837"/>
    </location>
</feature>
<dbReference type="PANTHER" id="PTHR12768:SF4">
    <property type="entry name" value="BECLIN-1"/>
    <property type="match status" value="1"/>
</dbReference>
<dbReference type="SUPFAM" id="SSF50729">
    <property type="entry name" value="PH domain-like"/>
    <property type="match status" value="1"/>
</dbReference>
<feature type="region of interest" description="Disordered" evidence="2">
    <location>
        <begin position="1"/>
        <end position="188"/>
    </location>
</feature>
<dbReference type="GO" id="GO:0045324">
    <property type="term" value="P:late endosome to vacuole transport"/>
    <property type="evidence" value="ECO:0007669"/>
    <property type="project" value="TreeGrafter"/>
</dbReference>
<feature type="compositionally biased region" description="Low complexity" evidence="2">
    <location>
        <begin position="74"/>
        <end position="93"/>
    </location>
</feature>
<organism evidence="4 5">
    <name type="scientific">Phascolomyces articulosus</name>
    <dbReference type="NCBI Taxonomy" id="60185"/>
    <lineage>
        <taxon>Eukaryota</taxon>
        <taxon>Fungi</taxon>
        <taxon>Fungi incertae sedis</taxon>
        <taxon>Mucoromycota</taxon>
        <taxon>Mucoromycotina</taxon>
        <taxon>Mucoromycetes</taxon>
        <taxon>Mucorales</taxon>
        <taxon>Lichtheimiaceae</taxon>
        <taxon>Phascolomyces</taxon>
    </lineage>
</organism>
<comment type="caution">
    <text evidence="4">The sequence shown here is derived from an EMBL/GenBank/DDBJ whole genome shotgun (WGS) entry which is preliminary data.</text>
</comment>
<name>A0AAD5KRM4_9FUNG</name>
<dbReference type="InterPro" id="IPR011993">
    <property type="entry name" value="PH-like_dom_sf"/>
</dbReference>
<dbReference type="PROSITE" id="PS50003">
    <property type="entry name" value="PH_DOMAIN"/>
    <property type="match status" value="1"/>
</dbReference>
<dbReference type="GO" id="GO:0000407">
    <property type="term" value="C:phagophore assembly site"/>
    <property type="evidence" value="ECO:0007669"/>
    <property type="project" value="TreeGrafter"/>
</dbReference>
<feature type="compositionally biased region" description="Basic and acidic residues" evidence="2">
    <location>
        <begin position="992"/>
        <end position="1001"/>
    </location>
</feature>
<feature type="region of interest" description="Disordered" evidence="2">
    <location>
        <begin position="969"/>
        <end position="1001"/>
    </location>
</feature>
<feature type="coiled-coil region" evidence="1">
    <location>
        <begin position="643"/>
        <end position="680"/>
    </location>
</feature>
<dbReference type="AlphaFoldDB" id="A0AAD5KRM4"/>
<feature type="compositionally biased region" description="Polar residues" evidence="2">
    <location>
        <begin position="94"/>
        <end position="112"/>
    </location>
</feature>
<dbReference type="Gene3D" id="2.30.29.30">
    <property type="entry name" value="Pleckstrin-homology domain (PH domain)/Phosphotyrosine-binding domain (PTB)"/>
    <property type="match status" value="1"/>
</dbReference>
<dbReference type="Proteomes" id="UP001209540">
    <property type="component" value="Unassembled WGS sequence"/>
</dbReference>
<protein>
    <recommendedName>
        <fullName evidence="3">PH domain-containing protein</fullName>
    </recommendedName>
</protein>
<feature type="coiled-coil region" evidence="1">
    <location>
        <begin position="1009"/>
        <end position="1064"/>
    </location>
</feature>
<gene>
    <name evidence="4" type="ORF">BDA99DRAFT_497688</name>
</gene>
<dbReference type="GO" id="GO:0006995">
    <property type="term" value="P:cellular response to nitrogen starvation"/>
    <property type="evidence" value="ECO:0007669"/>
    <property type="project" value="TreeGrafter"/>
</dbReference>
<dbReference type="PANTHER" id="PTHR12768">
    <property type="entry name" value="BECLIN 1"/>
    <property type="match status" value="1"/>
</dbReference>
<dbReference type="GO" id="GO:0030674">
    <property type="term" value="F:protein-macromolecule adaptor activity"/>
    <property type="evidence" value="ECO:0007669"/>
    <property type="project" value="TreeGrafter"/>
</dbReference>
<feature type="compositionally biased region" description="Basic residues" evidence="2">
    <location>
        <begin position="472"/>
        <end position="482"/>
    </location>
</feature>
<dbReference type="SMART" id="SM00233">
    <property type="entry name" value="PH"/>
    <property type="match status" value="1"/>
</dbReference>
<feature type="compositionally biased region" description="Low complexity" evidence="2">
    <location>
        <begin position="1183"/>
        <end position="1214"/>
    </location>
</feature>
<feature type="region of interest" description="Disordered" evidence="2">
    <location>
        <begin position="452"/>
        <end position="506"/>
    </location>
</feature>